<evidence type="ECO:0008006" key="4">
    <source>
        <dbReference type="Google" id="ProtNLM"/>
    </source>
</evidence>
<accession>A0A4R9LWT8</accession>
<reference evidence="2" key="1">
    <citation type="journal article" date="2019" name="PLoS Negl. Trop. Dis.">
        <title>Revisiting the worldwide diversity of Leptospira species in the environment.</title>
        <authorList>
            <person name="Vincent A.T."/>
            <person name="Schiettekatte O."/>
            <person name="Bourhy P."/>
            <person name="Veyrier F.J."/>
            <person name="Picardeau M."/>
        </authorList>
    </citation>
    <scope>NUCLEOTIDE SEQUENCE [LARGE SCALE GENOMIC DNA]</scope>
    <source>
        <strain evidence="2">201300427</strain>
    </source>
</reference>
<dbReference type="EMBL" id="RQHW01000047">
    <property type="protein sequence ID" value="TGN18710.1"/>
    <property type="molecule type" value="Genomic_DNA"/>
</dbReference>
<evidence type="ECO:0000313" key="3">
    <source>
        <dbReference type="Proteomes" id="UP000298058"/>
    </source>
</evidence>
<dbReference type="Proteomes" id="UP000298058">
    <property type="component" value="Unassembled WGS sequence"/>
</dbReference>
<gene>
    <name evidence="2" type="ORF">EHS15_15180</name>
</gene>
<name>A0A4R9LWT8_9LEPT</name>
<keyword evidence="1" id="KW-0732">Signal</keyword>
<proteinExistence type="predicted"/>
<dbReference type="OrthoDB" id="331722at2"/>
<evidence type="ECO:0000256" key="1">
    <source>
        <dbReference type="SAM" id="SignalP"/>
    </source>
</evidence>
<feature type="chain" id="PRO_5020515257" description="Lipoprotein" evidence="1">
    <location>
        <begin position="23"/>
        <end position="145"/>
    </location>
</feature>
<dbReference type="AlphaFoldDB" id="A0A4R9LWT8"/>
<organism evidence="2 3">
    <name type="scientific">Leptospira idonii</name>
    <dbReference type="NCBI Taxonomy" id="1193500"/>
    <lineage>
        <taxon>Bacteria</taxon>
        <taxon>Pseudomonadati</taxon>
        <taxon>Spirochaetota</taxon>
        <taxon>Spirochaetia</taxon>
        <taxon>Leptospirales</taxon>
        <taxon>Leptospiraceae</taxon>
        <taxon>Leptospira</taxon>
    </lineage>
</organism>
<sequence length="145" mass="16606">MRLFSFLFLFLLLLHCSGTPSSAPESYSFDRLNLAHYPEKIPPSIPRSFLPESAVFIDSSELRSGFANARESYLLLESTNTKEEIEKTLEARSAMGDWKLIQKDSEGSKTVYLFEGFLNKSMSVLVTDQGDKRYAKYFFKKQSSY</sequence>
<evidence type="ECO:0000313" key="2">
    <source>
        <dbReference type="EMBL" id="TGN18710.1"/>
    </source>
</evidence>
<comment type="caution">
    <text evidence="2">The sequence shown here is derived from an EMBL/GenBank/DDBJ whole genome shotgun (WGS) entry which is preliminary data.</text>
</comment>
<dbReference type="RefSeq" id="WP_135761392.1">
    <property type="nucleotide sequence ID" value="NZ_RQHW01000047.1"/>
</dbReference>
<keyword evidence="3" id="KW-1185">Reference proteome</keyword>
<protein>
    <recommendedName>
        <fullName evidence="4">Lipoprotein</fullName>
    </recommendedName>
</protein>
<feature type="signal peptide" evidence="1">
    <location>
        <begin position="1"/>
        <end position="22"/>
    </location>
</feature>